<keyword evidence="2" id="KW-1185">Reference proteome</keyword>
<gene>
    <name evidence="1" type="ORF">LX78_01856</name>
</gene>
<name>A0A316DMX6_9FLAO</name>
<accession>A0A316DMX6</accession>
<protein>
    <submittedName>
        <fullName evidence="1">Uncharacterized protein</fullName>
    </submittedName>
</protein>
<dbReference type="AlphaFoldDB" id="A0A316DMX6"/>
<proteinExistence type="predicted"/>
<dbReference type="Proteomes" id="UP000245430">
    <property type="component" value="Unassembled WGS sequence"/>
</dbReference>
<evidence type="ECO:0000313" key="1">
    <source>
        <dbReference type="EMBL" id="PWK18549.1"/>
    </source>
</evidence>
<dbReference type="EMBL" id="QGGP01000004">
    <property type="protein sequence ID" value="PWK18549.1"/>
    <property type="molecule type" value="Genomic_DNA"/>
</dbReference>
<comment type="caution">
    <text evidence="1">The sequence shown here is derived from an EMBL/GenBank/DDBJ whole genome shotgun (WGS) entry which is preliminary data.</text>
</comment>
<organism evidence="1 2">
    <name type="scientific">Xanthomarina spongicola</name>
    <dbReference type="NCBI Taxonomy" id="570520"/>
    <lineage>
        <taxon>Bacteria</taxon>
        <taxon>Pseudomonadati</taxon>
        <taxon>Bacteroidota</taxon>
        <taxon>Flavobacteriia</taxon>
        <taxon>Flavobacteriales</taxon>
        <taxon>Flavobacteriaceae</taxon>
        <taxon>Xanthomarina</taxon>
    </lineage>
</organism>
<evidence type="ECO:0000313" key="2">
    <source>
        <dbReference type="Proteomes" id="UP000245430"/>
    </source>
</evidence>
<sequence>MQNKNQVFQTIRDNIFRSYIFYIPKRYYPEIEKTFIKDIIKPDMVNIIAYSNLERKITTNTLEFNGLDILNKGDLLNDNIDQLFEQKEKVSETAFNHLLHQYKEHVDAHWIIISWMSKNILIDLPNTPLYIKTMFESQASLFNKHQTKFYSYFGLHETDNNIDINQYVKAANETIEDTPIIEIIEQEEKQLIVPKVKKSSKKTEKESLITDEKARKFLLETVFNIDPKYLD</sequence>
<dbReference type="RefSeq" id="WP_109682370.1">
    <property type="nucleotide sequence ID" value="NZ_QGGP01000004.1"/>
</dbReference>
<reference evidence="1 2" key="1">
    <citation type="submission" date="2018-05" db="EMBL/GenBank/DDBJ databases">
        <title>Genomic Encyclopedia of Archaeal and Bacterial Type Strains, Phase II (KMG-II): from individual species to whole genera.</title>
        <authorList>
            <person name="Goeker M."/>
        </authorList>
    </citation>
    <scope>NUCLEOTIDE SEQUENCE [LARGE SCALE GENOMIC DNA]</scope>
    <source>
        <strain evidence="1 2">DSM 22637</strain>
    </source>
</reference>
<dbReference type="OrthoDB" id="1437267at2"/>